<keyword evidence="1" id="KW-0812">Transmembrane</keyword>
<dbReference type="EMBL" id="CP059734">
    <property type="protein sequence ID" value="WDE08713.1"/>
    <property type="molecule type" value="Genomic_DNA"/>
</dbReference>
<dbReference type="AlphaFoldDB" id="A0AAF0CCV7"/>
<feature type="transmembrane region" description="Helical" evidence="1">
    <location>
        <begin position="12"/>
        <end position="32"/>
    </location>
</feature>
<evidence type="ECO:0000256" key="1">
    <source>
        <dbReference type="SAM" id="Phobius"/>
    </source>
</evidence>
<accession>A0AAF0CCV7</accession>
<name>A0AAF0CCV7_9GAMM</name>
<evidence type="ECO:0000313" key="3">
    <source>
        <dbReference type="Proteomes" id="UP000032352"/>
    </source>
</evidence>
<gene>
    <name evidence="2" type="ORF">SG34_032940</name>
</gene>
<reference evidence="2 3" key="2">
    <citation type="journal article" date="2022" name="Mar. Drugs">
        <title>Bioassay-Guided Fractionation Leads to the Detection of Cholic Acid Generated by the Rare Thalassomonas sp.</title>
        <authorList>
            <person name="Pheiffer F."/>
            <person name="Schneider Y.K."/>
            <person name="Hansen E.H."/>
            <person name="Andersen J.H."/>
            <person name="Isaksson J."/>
            <person name="Busche T."/>
            <person name="R C."/>
            <person name="Kalinowski J."/>
            <person name="Zyl L.V."/>
            <person name="Trindade M."/>
        </authorList>
    </citation>
    <scope>NUCLEOTIDE SEQUENCE [LARGE SCALE GENOMIC DNA]</scope>
    <source>
        <strain evidence="2 3">XOM25</strain>
    </source>
</reference>
<dbReference type="Proteomes" id="UP000032352">
    <property type="component" value="Chromosome pTvir"/>
</dbReference>
<proteinExistence type="predicted"/>
<dbReference type="KEGG" id="tvd:SG34_032940"/>
<feature type="transmembrane region" description="Helical" evidence="1">
    <location>
        <begin position="44"/>
        <end position="65"/>
    </location>
</feature>
<feature type="transmembrane region" description="Helical" evidence="1">
    <location>
        <begin position="74"/>
        <end position="99"/>
    </location>
</feature>
<reference evidence="2 3" key="1">
    <citation type="journal article" date="2015" name="Genome Announc.">
        <title>Draft Genome Sequences of Marine Isolates of Thalassomonas viridans and Thalassomonas actiniarum.</title>
        <authorList>
            <person name="Olonade I."/>
            <person name="van Zyl L.J."/>
            <person name="Trindade M."/>
        </authorList>
    </citation>
    <scope>NUCLEOTIDE SEQUENCE [LARGE SCALE GENOMIC DNA]</scope>
    <source>
        <strain evidence="2 3">XOM25</strain>
    </source>
</reference>
<keyword evidence="3" id="KW-1185">Reference proteome</keyword>
<protein>
    <submittedName>
        <fullName evidence="2">Uncharacterized protein</fullName>
    </submittedName>
</protein>
<organism evidence="2 3">
    <name type="scientific">Thalassomonas viridans</name>
    <dbReference type="NCBI Taxonomy" id="137584"/>
    <lineage>
        <taxon>Bacteria</taxon>
        <taxon>Pseudomonadati</taxon>
        <taxon>Pseudomonadota</taxon>
        <taxon>Gammaproteobacteria</taxon>
        <taxon>Alteromonadales</taxon>
        <taxon>Colwelliaceae</taxon>
        <taxon>Thalassomonas</taxon>
    </lineage>
</organism>
<sequence length="104" mass="11742">MMEDKFKVCGWAFTIYGIILLSVSIILYVTLINNSLLNVMPFNYMLFTFVFVVGLLTFLCGIYIFKGNPNVHKIALPISVLALINFPIGTVVGGLYLWLRFKNA</sequence>
<evidence type="ECO:0000313" key="2">
    <source>
        <dbReference type="EMBL" id="WDE08713.1"/>
    </source>
</evidence>
<keyword evidence="1" id="KW-0472">Membrane</keyword>
<dbReference type="RefSeq" id="WP_044839801.1">
    <property type="nucleotide sequence ID" value="NZ_CP059734.1"/>
</dbReference>
<keyword evidence="1" id="KW-1133">Transmembrane helix</keyword>